<feature type="non-terminal residue" evidence="1">
    <location>
        <position position="287"/>
    </location>
</feature>
<feature type="non-terminal residue" evidence="1">
    <location>
        <position position="1"/>
    </location>
</feature>
<evidence type="ECO:0000313" key="1">
    <source>
        <dbReference type="EMBL" id="GAH38233.1"/>
    </source>
</evidence>
<gene>
    <name evidence="1" type="ORF">S03H2_20581</name>
</gene>
<reference evidence="1" key="1">
    <citation type="journal article" date="2014" name="Front. Microbiol.">
        <title>High frequency of phylogenetically diverse reductive dehalogenase-homologous genes in deep subseafloor sedimentary metagenomes.</title>
        <authorList>
            <person name="Kawai M."/>
            <person name="Futagami T."/>
            <person name="Toyoda A."/>
            <person name="Takaki Y."/>
            <person name="Nishi S."/>
            <person name="Hori S."/>
            <person name="Arai W."/>
            <person name="Tsubouchi T."/>
            <person name="Morono Y."/>
            <person name="Uchiyama I."/>
            <person name="Ito T."/>
            <person name="Fujiyama A."/>
            <person name="Inagaki F."/>
            <person name="Takami H."/>
        </authorList>
    </citation>
    <scope>NUCLEOTIDE SEQUENCE</scope>
    <source>
        <strain evidence="1">Expedition CK06-06</strain>
    </source>
</reference>
<accession>X1GYY9</accession>
<sequence length="287" mass="31723">SPNNFNVTIEGWNWPEIDTGSSNPINTNEKIEWVLYNETDDWDMDVRQGCDDPDTIPHEEPRVAEFNTSGYYHAWWVVPDDETLSKGTYFVNSTVETTNDQKYFMQMEFTVGDVHESIAPRKATFRIGDTVTFDIQHSFGGQENMDVKGGDIRFYDPDGSLYWDGDELETWSKVGMYYTVPYSAQTAGGNPMLLLDDAPLGAWSYKWRESDGDTILSGTFNVESSEADILVGQIGDLNQAIEDLTDDMTGVSDSVAGLKTDINSAIQAANAAVDASNAAIEAVNAGV</sequence>
<dbReference type="EMBL" id="BARU01010861">
    <property type="protein sequence ID" value="GAH38233.1"/>
    <property type="molecule type" value="Genomic_DNA"/>
</dbReference>
<name>X1GYY9_9ZZZZ</name>
<proteinExistence type="predicted"/>
<comment type="caution">
    <text evidence="1">The sequence shown here is derived from an EMBL/GenBank/DDBJ whole genome shotgun (WGS) entry which is preliminary data.</text>
</comment>
<dbReference type="AlphaFoldDB" id="X1GYY9"/>
<organism evidence="1">
    <name type="scientific">marine sediment metagenome</name>
    <dbReference type="NCBI Taxonomy" id="412755"/>
    <lineage>
        <taxon>unclassified sequences</taxon>
        <taxon>metagenomes</taxon>
        <taxon>ecological metagenomes</taxon>
    </lineage>
</organism>
<protein>
    <submittedName>
        <fullName evidence="1">Uncharacterized protein</fullName>
    </submittedName>
</protein>